<protein>
    <submittedName>
        <fullName evidence="2">tRNA threonylcarbamoyl adenosine modification protein YeaZ</fullName>
    </submittedName>
</protein>
<feature type="domain" description="Gcp-like" evidence="1">
    <location>
        <begin position="28"/>
        <end position="130"/>
    </location>
</feature>
<keyword evidence="3" id="KW-1185">Reference proteome</keyword>
<dbReference type="EMBL" id="QJSX01000005">
    <property type="protein sequence ID" value="PYE54440.1"/>
    <property type="molecule type" value="Genomic_DNA"/>
</dbReference>
<dbReference type="NCBIfam" id="TIGR03725">
    <property type="entry name" value="T6A_YeaZ"/>
    <property type="match status" value="1"/>
</dbReference>
<dbReference type="AlphaFoldDB" id="A0A318SNW8"/>
<reference evidence="2 3" key="1">
    <citation type="submission" date="2018-06" db="EMBL/GenBank/DDBJ databases">
        <title>Genomic Encyclopedia of Type Strains, Phase IV (KMG-IV): sequencing the most valuable type-strain genomes for metagenomic binning, comparative biology and taxonomic classification.</title>
        <authorList>
            <person name="Goeker M."/>
        </authorList>
    </citation>
    <scope>NUCLEOTIDE SEQUENCE [LARGE SCALE GENOMIC DNA]</scope>
    <source>
        <strain evidence="2 3">DSM 18048</strain>
    </source>
</reference>
<evidence type="ECO:0000313" key="2">
    <source>
        <dbReference type="EMBL" id="PYE54440.1"/>
    </source>
</evidence>
<dbReference type="RefSeq" id="WP_110886227.1">
    <property type="nucleotide sequence ID" value="NZ_QJSX01000005.1"/>
</dbReference>
<proteinExistence type="predicted"/>
<sequence length="174" mass="18497">MILSIETATPFLVVGLVGQSVADERVERVERAHAERLPAIAEDFLRRDLDLVVIGTGPGSYTGVRVGASYALGVARARGVTVKGVSTLEAIAAKGEGPVAVSLDARKDFVYGARYEVANGIVTRVIDEPAKLSLAEFEARAKGFSWLRDEAPGGVALARLGEARGRTDWALSYL</sequence>
<dbReference type="InterPro" id="IPR022496">
    <property type="entry name" value="T6A_TsaB"/>
</dbReference>
<dbReference type="OrthoDB" id="9784166at2"/>
<evidence type="ECO:0000259" key="1">
    <source>
        <dbReference type="Pfam" id="PF00814"/>
    </source>
</evidence>
<dbReference type="SUPFAM" id="SSF53067">
    <property type="entry name" value="Actin-like ATPase domain"/>
    <property type="match status" value="1"/>
</dbReference>
<evidence type="ECO:0000313" key="3">
    <source>
        <dbReference type="Proteomes" id="UP000248326"/>
    </source>
</evidence>
<dbReference type="Gene3D" id="3.30.420.40">
    <property type="match status" value="2"/>
</dbReference>
<dbReference type="Pfam" id="PF00814">
    <property type="entry name" value="TsaD"/>
    <property type="match status" value="1"/>
</dbReference>
<dbReference type="InterPro" id="IPR043129">
    <property type="entry name" value="ATPase_NBD"/>
</dbReference>
<dbReference type="Proteomes" id="UP000248326">
    <property type="component" value="Unassembled WGS sequence"/>
</dbReference>
<name>A0A318SNW8_9DEIO</name>
<gene>
    <name evidence="2" type="ORF">DES52_10577</name>
</gene>
<comment type="caution">
    <text evidence="2">The sequence shown here is derived from an EMBL/GenBank/DDBJ whole genome shotgun (WGS) entry which is preliminary data.</text>
</comment>
<organism evidence="2 3">
    <name type="scientific">Deinococcus yavapaiensis KR-236</name>
    <dbReference type="NCBI Taxonomy" id="694435"/>
    <lineage>
        <taxon>Bacteria</taxon>
        <taxon>Thermotogati</taxon>
        <taxon>Deinococcota</taxon>
        <taxon>Deinococci</taxon>
        <taxon>Deinococcales</taxon>
        <taxon>Deinococcaceae</taxon>
        <taxon>Deinococcus</taxon>
    </lineage>
</organism>
<dbReference type="GO" id="GO:0002949">
    <property type="term" value="P:tRNA threonylcarbamoyladenosine modification"/>
    <property type="evidence" value="ECO:0007669"/>
    <property type="project" value="InterPro"/>
</dbReference>
<dbReference type="InterPro" id="IPR000905">
    <property type="entry name" value="Gcp-like_dom"/>
</dbReference>
<accession>A0A318SNW8</accession>